<dbReference type="SUPFAM" id="SSF160631">
    <property type="entry name" value="SMI1/KNR4-like"/>
    <property type="match status" value="1"/>
</dbReference>
<protein>
    <recommendedName>
        <fullName evidence="3">SMI1/KNR4 family protein</fullName>
    </recommendedName>
</protein>
<evidence type="ECO:0000313" key="2">
    <source>
        <dbReference type="Proteomes" id="UP000180133"/>
    </source>
</evidence>
<name>A0ABX3D750_9VIBR</name>
<accession>A0ABX3D750</accession>
<dbReference type="EMBL" id="MKFT01000015">
    <property type="protein sequence ID" value="OHY92152.1"/>
    <property type="molecule type" value="Genomic_DNA"/>
</dbReference>
<dbReference type="RefSeq" id="WP_045385786.1">
    <property type="nucleotide sequence ID" value="NZ_BBLC01000018.1"/>
</dbReference>
<dbReference type="Gene3D" id="3.40.1580.10">
    <property type="entry name" value="SMI1/KNR4-like"/>
    <property type="match status" value="1"/>
</dbReference>
<dbReference type="Proteomes" id="UP000180133">
    <property type="component" value="Unassembled WGS sequence"/>
</dbReference>
<sequence length="150" mass="17502">MLDKLRAQNEREHKVLGTGFFVLPASTNDIDECNKKANTLFNLSLSEDYISILKATDGFSCNGFNLYGCEQKHAPYFIDGILDANLEFWEEESLRKYFSYSEESTTRIVFNIESQMYEIVDRVSWDELYSFTTFKEALEFNLEDSCIFLE</sequence>
<keyword evidence="2" id="KW-1185">Reference proteome</keyword>
<evidence type="ECO:0008006" key="3">
    <source>
        <dbReference type="Google" id="ProtNLM"/>
    </source>
</evidence>
<gene>
    <name evidence="1" type="ORF">BI375_20650</name>
</gene>
<comment type="caution">
    <text evidence="1">The sequence shown here is derived from an EMBL/GenBank/DDBJ whole genome shotgun (WGS) entry which is preliminary data.</text>
</comment>
<dbReference type="InterPro" id="IPR037883">
    <property type="entry name" value="Knr4/Smi1-like_sf"/>
</dbReference>
<reference evidence="1 2" key="1">
    <citation type="submission" date="2016-09" db="EMBL/GenBank/DDBJ databases">
        <title>Isolation, identification and antibiotic sensitivity analysis of bacterial pathogen from juvenile Hippocampus erectus with tail-rotted disease.</title>
        <authorList>
            <person name="Yang Q."/>
        </authorList>
    </citation>
    <scope>NUCLEOTIDE SEQUENCE [LARGE SCALE GENOMIC DNA]</scope>
    <source>
        <strain evidence="1 2">HM-10</strain>
    </source>
</reference>
<organism evidence="1 2">
    <name type="scientific">Vibrio rotiferianus</name>
    <dbReference type="NCBI Taxonomy" id="190895"/>
    <lineage>
        <taxon>Bacteria</taxon>
        <taxon>Pseudomonadati</taxon>
        <taxon>Pseudomonadota</taxon>
        <taxon>Gammaproteobacteria</taxon>
        <taxon>Vibrionales</taxon>
        <taxon>Vibrionaceae</taxon>
        <taxon>Vibrio</taxon>
    </lineage>
</organism>
<evidence type="ECO:0000313" key="1">
    <source>
        <dbReference type="EMBL" id="OHY92152.1"/>
    </source>
</evidence>
<proteinExistence type="predicted"/>
<dbReference type="NCBIfam" id="NF038335">
    <property type="entry name" value="YPO0640_fam"/>
    <property type="match status" value="1"/>
</dbReference>